<name>A0A0V8QCE2_9FIRM</name>
<feature type="signal peptide" evidence="1">
    <location>
        <begin position="1"/>
        <end position="20"/>
    </location>
</feature>
<dbReference type="InterPro" id="IPR008964">
    <property type="entry name" value="Invasin/intimin_cell_adhesion"/>
</dbReference>
<evidence type="ECO:0000313" key="3">
    <source>
        <dbReference type="EMBL" id="KSV58156.1"/>
    </source>
</evidence>
<evidence type="ECO:0000256" key="1">
    <source>
        <dbReference type="SAM" id="SignalP"/>
    </source>
</evidence>
<proteinExistence type="predicted"/>
<organism evidence="3 4">
    <name type="scientific">Acetivibrio ethanolgignens</name>
    <dbReference type="NCBI Taxonomy" id="290052"/>
    <lineage>
        <taxon>Bacteria</taxon>
        <taxon>Bacillati</taxon>
        <taxon>Bacillota</taxon>
        <taxon>Clostridia</taxon>
        <taxon>Eubacteriales</taxon>
        <taxon>Oscillospiraceae</taxon>
        <taxon>Acetivibrio</taxon>
    </lineage>
</organism>
<feature type="chain" id="PRO_5039377099" description="BIG2 domain-containing protein" evidence="1">
    <location>
        <begin position="21"/>
        <end position="285"/>
    </location>
</feature>
<reference evidence="3 4" key="1">
    <citation type="submission" date="2015-11" db="EMBL/GenBank/DDBJ databases">
        <title>Butyribacter intestini gen. nov., sp. nov., a butyric acid-producing bacterium of the family Lachnospiraceae isolated from the human faeces.</title>
        <authorList>
            <person name="Zou Y."/>
            <person name="Xue W."/>
            <person name="Luo G."/>
            <person name="Lv M."/>
        </authorList>
    </citation>
    <scope>NUCLEOTIDE SEQUENCE [LARGE SCALE GENOMIC DNA]</scope>
    <source>
        <strain evidence="3 4">ACET-33324</strain>
    </source>
</reference>
<dbReference type="Proteomes" id="UP000054874">
    <property type="component" value="Unassembled WGS sequence"/>
</dbReference>
<dbReference type="OrthoDB" id="10013464at2"/>
<dbReference type="Gene3D" id="2.60.40.1080">
    <property type="match status" value="1"/>
</dbReference>
<accession>A0A0V8QCE2</accession>
<keyword evidence="1" id="KW-0732">Signal</keyword>
<keyword evidence="4" id="KW-1185">Reference proteome</keyword>
<dbReference type="InterPro" id="IPR003343">
    <property type="entry name" value="Big_2"/>
</dbReference>
<dbReference type="SUPFAM" id="SSF49373">
    <property type="entry name" value="Invasin/intimin cell-adhesion fragments"/>
    <property type="match status" value="1"/>
</dbReference>
<feature type="domain" description="BIG2" evidence="2">
    <location>
        <begin position="33"/>
        <end position="105"/>
    </location>
</feature>
<evidence type="ECO:0000313" key="4">
    <source>
        <dbReference type="Proteomes" id="UP000054874"/>
    </source>
</evidence>
<comment type="caution">
    <text evidence="3">The sequence shown here is derived from an EMBL/GenBank/DDBJ whole genome shotgun (WGS) entry which is preliminary data.</text>
</comment>
<protein>
    <recommendedName>
        <fullName evidence="2">BIG2 domain-containing protein</fullName>
    </recommendedName>
</protein>
<gene>
    <name evidence="3" type="ORF">ASU35_14055</name>
</gene>
<dbReference type="SMART" id="SM00635">
    <property type="entry name" value="BID_2"/>
    <property type="match status" value="1"/>
</dbReference>
<evidence type="ECO:0000259" key="2">
    <source>
        <dbReference type="SMART" id="SM00635"/>
    </source>
</evidence>
<dbReference type="RefSeq" id="WP_058353605.1">
    <property type="nucleotide sequence ID" value="NZ_CABMMD010000184.1"/>
</dbReference>
<dbReference type="STRING" id="290052.ASU35_14055"/>
<sequence>MKLKKLTGVMALALALTLVAPVGVPMSQTVVAEAATVKISATKKTLTVGKSFTLKITGAKKKVTWSTSKKSVATVSSKGKVTAKKAGTATITAKVDGKKYTCKVTVKNPVNKYVEKAPFKAKEIKFGKYTAAAPEDWAVRTEEAEGVTGVSLTEKDAVKRSYVSNINIIVMEEEAVNDGYFEIWKELLKERQSKEVAEANLAVNNGTLSTYAFDEVALDNGKAIKISITGTIKPNDAELSIQQEVYYIINDGCLVVITINSFGDTVTPDVHKAGEYLVNSLIFTK</sequence>
<dbReference type="AlphaFoldDB" id="A0A0V8QCE2"/>
<dbReference type="Pfam" id="PF02368">
    <property type="entry name" value="Big_2"/>
    <property type="match status" value="1"/>
</dbReference>
<dbReference type="EMBL" id="LNAM01000184">
    <property type="protein sequence ID" value="KSV58156.1"/>
    <property type="molecule type" value="Genomic_DNA"/>
</dbReference>